<reference evidence="2" key="1">
    <citation type="submission" date="2025-08" db="UniProtKB">
        <authorList>
            <consortium name="RefSeq"/>
        </authorList>
    </citation>
    <scope>IDENTIFICATION</scope>
    <source>
        <tissue evidence="2">Whole sample</tissue>
    </source>
</reference>
<evidence type="ECO:0000313" key="1">
    <source>
        <dbReference type="Proteomes" id="UP000694844"/>
    </source>
</evidence>
<organism evidence="1 2">
    <name type="scientific">Crassostrea virginica</name>
    <name type="common">Eastern oyster</name>
    <dbReference type="NCBI Taxonomy" id="6565"/>
    <lineage>
        <taxon>Eukaryota</taxon>
        <taxon>Metazoa</taxon>
        <taxon>Spiralia</taxon>
        <taxon>Lophotrochozoa</taxon>
        <taxon>Mollusca</taxon>
        <taxon>Bivalvia</taxon>
        <taxon>Autobranchia</taxon>
        <taxon>Pteriomorphia</taxon>
        <taxon>Ostreida</taxon>
        <taxon>Ostreoidea</taxon>
        <taxon>Ostreidae</taxon>
        <taxon>Crassostrea</taxon>
    </lineage>
</organism>
<dbReference type="RefSeq" id="XP_022345589.1">
    <property type="nucleotide sequence ID" value="XM_022489881.1"/>
</dbReference>
<evidence type="ECO:0000313" key="2">
    <source>
        <dbReference type="RefSeq" id="XP_022345589.1"/>
    </source>
</evidence>
<dbReference type="KEGG" id="cvn:111138078"/>
<name>A0A8B8F004_CRAVI</name>
<dbReference type="Proteomes" id="UP000694844">
    <property type="component" value="Chromosome 5"/>
</dbReference>
<protein>
    <submittedName>
        <fullName evidence="2">Uncharacterized protein LOC111138078</fullName>
    </submittedName>
</protein>
<proteinExistence type="predicted"/>
<gene>
    <name evidence="2" type="primary">LOC111138078</name>
</gene>
<dbReference type="GeneID" id="111138078"/>
<keyword evidence="1" id="KW-1185">Reference proteome</keyword>
<dbReference type="OrthoDB" id="6128981at2759"/>
<sequence length="237" mass="26482">MASRLTSKRNAMIDMDFDNGADTTTALANHLFGKLATSPVYTIDKTLKNKGNKCGCNDESYELTGQYGDTSIGNPEVWHGNVTLLIKDEVVVESLEDDQECSDGKAQMKNRTCSDLSRNAQLVAETIVFSFLQKKRHPERSNFLTTCIGIAKSCLVIMLYDSEHGVLLESSLIPLMSATCSNKFSVDAILVTWLALNYKYLCTGLTEEMLHCKANFFEQAKKTIDVQYIKIISQYKM</sequence>
<dbReference type="AlphaFoldDB" id="A0A8B8F004"/>
<accession>A0A8B8F004</accession>